<protein>
    <submittedName>
        <fullName evidence="5">Restriction endonuclease subunit S</fullName>
    </submittedName>
</protein>
<dbReference type="GO" id="GO:0004519">
    <property type="term" value="F:endonuclease activity"/>
    <property type="evidence" value="ECO:0007669"/>
    <property type="project" value="UniProtKB-KW"/>
</dbReference>
<dbReference type="InterPro" id="IPR000055">
    <property type="entry name" value="Restrct_endonuc_typeI_TRD"/>
</dbReference>
<dbReference type="EMBL" id="JAMXFF010000001">
    <property type="protein sequence ID" value="MCT7964948.1"/>
    <property type="molecule type" value="Genomic_DNA"/>
</dbReference>
<keyword evidence="5" id="KW-0255">Endonuclease</keyword>
<sequence>MTQGNNWTQKQIGEVCLIGDGTHAKIKRQNEGILYLTAKNIKPGQLKLSKVDRISETDFDRYFCKNTQSIRKPEAGDILFGIIGSIGEPYLVKPDDLFGISSSLAILRPNLSLLWPPYLYYWVKGPIFQNALEARKAGVVQCYISLNTLKRMPIAYPDLGRQQKIAAILKDYDDLISNNQRRIKILEQMAQSIYQEWFTKWRIPHVEWREATPEEQQVTGQELFPVGWAIAPIGEAIETLSGDTPAKKKPEYWANGTLVWYRTTDLTTAGTMFISGSTHKITEVGQQGSKIRTFPPYSVMMTSRATIGVVAINTTTACTNQGFITCIPNERLSAYYLYFWIKENRDRIFNLASGLMYREINLGWFRQLPIAIPDAATHHQFIETLDPLCEQIQTLQAKTTNLKLTRELLLSKLLSGEIDVE</sequence>
<keyword evidence="5" id="KW-0540">Nuclease</keyword>
<keyword evidence="2" id="KW-0680">Restriction system</keyword>
<evidence type="ECO:0000259" key="4">
    <source>
        <dbReference type="Pfam" id="PF01420"/>
    </source>
</evidence>
<evidence type="ECO:0000256" key="2">
    <source>
        <dbReference type="ARBA" id="ARBA00022747"/>
    </source>
</evidence>
<feature type="domain" description="Type I restriction modification DNA specificity" evidence="4">
    <location>
        <begin position="6"/>
        <end position="187"/>
    </location>
</feature>
<dbReference type="InterPro" id="IPR044946">
    <property type="entry name" value="Restrct_endonuc_typeI_TRD_sf"/>
</dbReference>
<feature type="domain" description="Type I restriction modification DNA specificity" evidence="4">
    <location>
        <begin position="225"/>
        <end position="402"/>
    </location>
</feature>
<keyword evidence="6" id="KW-1185">Reference proteome</keyword>
<evidence type="ECO:0000256" key="1">
    <source>
        <dbReference type="ARBA" id="ARBA00010923"/>
    </source>
</evidence>
<gene>
    <name evidence="5" type="ORF">NG799_01205</name>
</gene>
<comment type="similarity">
    <text evidence="1">Belongs to the type-I restriction system S methylase family.</text>
</comment>
<name>A0ABT2MJQ1_9CYAN</name>
<dbReference type="SUPFAM" id="SSF116734">
    <property type="entry name" value="DNA methylase specificity domain"/>
    <property type="match status" value="2"/>
</dbReference>
<dbReference type="RefSeq" id="WP_368004697.1">
    <property type="nucleotide sequence ID" value="NZ_JAMXFF010000001.1"/>
</dbReference>
<evidence type="ECO:0000313" key="6">
    <source>
        <dbReference type="Proteomes" id="UP001525890"/>
    </source>
</evidence>
<dbReference type="Proteomes" id="UP001525890">
    <property type="component" value="Unassembled WGS sequence"/>
</dbReference>
<proteinExistence type="inferred from homology"/>
<dbReference type="CDD" id="cd17246">
    <property type="entry name" value="RMtype1_S_SonII-TRD2-CR2_like"/>
    <property type="match status" value="1"/>
</dbReference>
<dbReference type="Pfam" id="PF01420">
    <property type="entry name" value="Methylase_S"/>
    <property type="match status" value="2"/>
</dbReference>
<dbReference type="PANTHER" id="PTHR30408:SF12">
    <property type="entry name" value="TYPE I RESTRICTION ENZYME MJAVIII SPECIFICITY SUBUNIT"/>
    <property type="match status" value="1"/>
</dbReference>
<keyword evidence="5" id="KW-0378">Hydrolase</keyword>
<comment type="caution">
    <text evidence="5">The sequence shown here is derived from an EMBL/GenBank/DDBJ whole genome shotgun (WGS) entry which is preliminary data.</text>
</comment>
<reference evidence="5 6" key="1">
    <citation type="journal article" date="2022" name="Front. Microbiol.">
        <title>High genomic differentiation and limited gene flow indicate recent cryptic speciation within the genus Laspinema (cyanobacteria).</title>
        <authorList>
            <person name="Stanojkovic A."/>
            <person name="Skoupy S."/>
            <person name="Skaloud P."/>
            <person name="Dvorak P."/>
        </authorList>
    </citation>
    <scope>NUCLEOTIDE SEQUENCE [LARGE SCALE GENOMIC DNA]</scope>
    <source>
        <strain evidence="5 6">D2a</strain>
    </source>
</reference>
<dbReference type="InterPro" id="IPR052021">
    <property type="entry name" value="Type-I_RS_S_subunit"/>
</dbReference>
<evidence type="ECO:0000313" key="5">
    <source>
        <dbReference type="EMBL" id="MCT7964948.1"/>
    </source>
</evidence>
<dbReference type="Gene3D" id="1.10.287.1120">
    <property type="entry name" value="Bipartite methylase S protein"/>
    <property type="match status" value="1"/>
</dbReference>
<dbReference type="PANTHER" id="PTHR30408">
    <property type="entry name" value="TYPE-1 RESTRICTION ENZYME ECOKI SPECIFICITY PROTEIN"/>
    <property type="match status" value="1"/>
</dbReference>
<keyword evidence="3" id="KW-0238">DNA-binding</keyword>
<organism evidence="5 6">
    <name type="scientific">Laspinema palackyanum D2a</name>
    <dbReference type="NCBI Taxonomy" id="2953684"/>
    <lineage>
        <taxon>Bacteria</taxon>
        <taxon>Bacillati</taxon>
        <taxon>Cyanobacteriota</taxon>
        <taxon>Cyanophyceae</taxon>
        <taxon>Oscillatoriophycideae</taxon>
        <taxon>Oscillatoriales</taxon>
        <taxon>Laspinemataceae</taxon>
        <taxon>Laspinema</taxon>
        <taxon>Laspinema palackyanum</taxon>
    </lineage>
</organism>
<evidence type="ECO:0000256" key="3">
    <source>
        <dbReference type="ARBA" id="ARBA00023125"/>
    </source>
</evidence>
<accession>A0ABT2MJQ1</accession>
<dbReference type="Gene3D" id="3.90.220.20">
    <property type="entry name" value="DNA methylase specificity domains"/>
    <property type="match status" value="2"/>
</dbReference>